<name>A0AB34GI00_ESCRO</name>
<evidence type="ECO:0000313" key="3">
    <source>
        <dbReference type="Proteomes" id="UP001159641"/>
    </source>
</evidence>
<dbReference type="EMBL" id="JAIQCJ010002244">
    <property type="protein sequence ID" value="KAJ8778431.1"/>
    <property type="molecule type" value="Genomic_DNA"/>
</dbReference>
<dbReference type="Proteomes" id="UP001159641">
    <property type="component" value="Unassembled WGS sequence"/>
</dbReference>
<accession>A0AB34GI00</accession>
<reference evidence="2 3" key="1">
    <citation type="submission" date="2022-11" db="EMBL/GenBank/DDBJ databases">
        <title>Whole genome sequence of Eschrichtius robustus ER-17-0199.</title>
        <authorList>
            <person name="Bruniche-Olsen A."/>
            <person name="Black A.N."/>
            <person name="Fields C.J."/>
            <person name="Walden K."/>
            <person name="Dewoody J.A."/>
        </authorList>
    </citation>
    <scope>NUCLEOTIDE SEQUENCE [LARGE SCALE GENOMIC DNA]</scope>
    <source>
        <strain evidence="2">ER-17-0199</strain>
        <tissue evidence="2">Blubber</tissue>
    </source>
</reference>
<protein>
    <submittedName>
        <fullName evidence="2">Uncharacterized protein</fullName>
    </submittedName>
</protein>
<keyword evidence="3" id="KW-1185">Reference proteome</keyword>
<gene>
    <name evidence="2" type="ORF">J1605_013618</name>
</gene>
<sequence>MPPGLAAGAGPPASVRSDSGHRRRWVREDRGGPAGAMRSLPSLRGPRAPPLPLLLLCLLAPVRRSSEDGRTPAAPFTSLPVREEMMAKYSNLSLESHNISLTGKCIVFQII</sequence>
<feature type="region of interest" description="Disordered" evidence="1">
    <location>
        <begin position="1"/>
        <end position="43"/>
    </location>
</feature>
<proteinExistence type="predicted"/>
<evidence type="ECO:0000256" key="1">
    <source>
        <dbReference type="SAM" id="MobiDB-lite"/>
    </source>
</evidence>
<organism evidence="2 3">
    <name type="scientific">Eschrichtius robustus</name>
    <name type="common">California gray whale</name>
    <name type="synonym">Eschrichtius gibbosus</name>
    <dbReference type="NCBI Taxonomy" id="9764"/>
    <lineage>
        <taxon>Eukaryota</taxon>
        <taxon>Metazoa</taxon>
        <taxon>Chordata</taxon>
        <taxon>Craniata</taxon>
        <taxon>Vertebrata</taxon>
        <taxon>Euteleostomi</taxon>
        <taxon>Mammalia</taxon>
        <taxon>Eutheria</taxon>
        <taxon>Laurasiatheria</taxon>
        <taxon>Artiodactyla</taxon>
        <taxon>Whippomorpha</taxon>
        <taxon>Cetacea</taxon>
        <taxon>Mysticeti</taxon>
        <taxon>Eschrichtiidae</taxon>
        <taxon>Eschrichtius</taxon>
    </lineage>
</organism>
<comment type="caution">
    <text evidence="2">The sequence shown here is derived from an EMBL/GenBank/DDBJ whole genome shotgun (WGS) entry which is preliminary data.</text>
</comment>
<dbReference type="AlphaFoldDB" id="A0AB34GI00"/>
<feature type="compositionally biased region" description="Low complexity" evidence="1">
    <location>
        <begin position="1"/>
        <end position="13"/>
    </location>
</feature>
<evidence type="ECO:0000313" key="2">
    <source>
        <dbReference type="EMBL" id="KAJ8778431.1"/>
    </source>
</evidence>